<dbReference type="Proteomes" id="UP001189429">
    <property type="component" value="Unassembled WGS sequence"/>
</dbReference>
<organism evidence="2 3">
    <name type="scientific">Prorocentrum cordatum</name>
    <dbReference type="NCBI Taxonomy" id="2364126"/>
    <lineage>
        <taxon>Eukaryota</taxon>
        <taxon>Sar</taxon>
        <taxon>Alveolata</taxon>
        <taxon>Dinophyceae</taxon>
        <taxon>Prorocentrales</taxon>
        <taxon>Prorocentraceae</taxon>
        <taxon>Prorocentrum</taxon>
    </lineage>
</organism>
<evidence type="ECO:0000313" key="2">
    <source>
        <dbReference type="EMBL" id="CAK0826869.1"/>
    </source>
</evidence>
<dbReference type="EMBL" id="CAUYUJ010009458">
    <property type="protein sequence ID" value="CAK0826869.1"/>
    <property type="molecule type" value="Genomic_DNA"/>
</dbReference>
<proteinExistence type="predicted"/>
<reference evidence="2" key="1">
    <citation type="submission" date="2023-10" db="EMBL/GenBank/DDBJ databases">
        <authorList>
            <person name="Chen Y."/>
            <person name="Shah S."/>
            <person name="Dougan E. K."/>
            <person name="Thang M."/>
            <person name="Chan C."/>
        </authorList>
    </citation>
    <scope>NUCLEOTIDE SEQUENCE [LARGE SCALE GENOMIC DNA]</scope>
</reference>
<gene>
    <name evidence="2" type="ORF">PCOR1329_LOCUS26550</name>
</gene>
<accession>A0ABN9S733</accession>
<protein>
    <submittedName>
        <fullName evidence="2">Uncharacterized protein</fullName>
    </submittedName>
</protein>
<comment type="caution">
    <text evidence="2">The sequence shown here is derived from an EMBL/GenBank/DDBJ whole genome shotgun (WGS) entry which is preliminary data.</text>
</comment>
<feature type="compositionally biased region" description="Low complexity" evidence="1">
    <location>
        <begin position="70"/>
        <end position="134"/>
    </location>
</feature>
<feature type="region of interest" description="Disordered" evidence="1">
    <location>
        <begin position="70"/>
        <end position="167"/>
    </location>
</feature>
<evidence type="ECO:0000256" key="1">
    <source>
        <dbReference type="SAM" id="MobiDB-lite"/>
    </source>
</evidence>
<sequence length="167" mass="16313">MWQARRLFAQKHLRAYSTRETNTTKFDFMDYVRTVKGINVVATVADTSAAEAPPAEGAIAGTIPEAPAIADAAPADAAPADAAAAPADAAPASAAPDDATMEPAGGAGAAVAEAPSAASAADAPADAAPAAAVEIDGEAGQQTSTAGKRSADTAGVVAEPEAKKAKT</sequence>
<evidence type="ECO:0000313" key="3">
    <source>
        <dbReference type="Proteomes" id="UP001189429"/>
    </source>
</evidence>
<name>A0ABN9S733_9DINO</name>
<keyword evidence="3" id="KW-1185">Reference proteome</keyword>